<evidence type="ECO:0000259" key="4">
    <source>
        <dbReference type="SMART" id="SM00829"/>
    </source>
</evidence>
<dbReference type="InterPro" id="IPR013154">
    <property type="entry name" value="ADH-like_N"/>
</dbReference>
<evidence type="ECO:0000313" key="6">
    <source>
        <dbReference type="Proteomes" id="UP000700596"/>
    </source>
</evidence>
<keyword evidence="3" id="KW-0560">Oxidoreductase</keyword>
<comment type="similarity">
    <text evidence="1">Belongs to the zinc-containing alcohol dehydrogenase family.</text>
</comment>
<dbReference type="OrthoDB" id="3509362at2759"/>
<dbReference type="AlphaFoldDB" id="A0A9P9DXN0"/>
<dbReference type="Pfam" id="PF00107">
    <property type="entry name" value="ADH_zinc_N"/>
    <property type="match status" value="1"/>
</dbReference>
<dbReference type="SMART" id="SM00829">
    <property type="entry name" value="PKS_ER"/>
    <property type="match status" value="1"/>
</dbReference>
<reference evidence="5" key="1">
    <citation type="journal article" date="2021" name="Nat. Commun.">
        <title>Genetic determinants of endophytism in the Arabidopsis root mycobiome.</title>
        <authorList>
            <person name="Mesny F."/>
            <person name="Miyauchi S."/>
            <person name="Thiergart T."/>
            <person name="Pickel B."/>
            <person name="Atanasova L."/>
            <person name="Karlsson M."/>
            <person name="Huettel B."/>
            <person name="Barry K.W."/>
            <person name="Haridas S."/>
            <person name="Chen C."/>
            <person name="Bauer D."/>
            <person name="Andreopoulos W."/>
            <person name="Pangilinan J."/>
            <person name="LaButti K."/>
            <person name="Riley R."/>
            <person name="Lipzen A."/>
            <person name="Clum A."/>
            <person name="Drula E."/>
            <person name="Henrissat B."/>
            <person name="Kohler A."/>
            <person name="Grigoriev I.V."/>
            <person name="Martin F.M."/>
            <person name="Hacquard S."/>
        </authorList>
    </citation>
    <scope>NUCLEOTIDE SEQUENCE</scope>
    <source>
        <strain evidence="5">MPI-CAGE-CH-0243</strain>
    </source>
</reference>
<dbReference type="PANTHER" id="PTHR45348:SF2">
    <property type="entry name" value="ZINC-TYPE ALCOHOL DEHYDROGENASE-LIKE PROTEIN C2E1P3.01"/>
    <property type="match status" value="1"/>
</dbReference>
<dbReference type="Gene3D" id="3.40.50.720">
    <property type="entry name" value="NAD(P)-binding Rossmann-like Domain"/>
    <property type="match status" value="1"/>
</dbReference>
<protein>
    <submittedName>
        <fullName evidence="5">Oxidoreductase domain-containing protein</fullName>
    </submittedName>
</protein>
<dbReference type="Gene3D" id="3.90.180.10">
    <property type="entry name" value="Medium-chain alcohol dehydrogenases, catalytic domain"/>
    <property type="match status" value="1"/>
</dbReference>
<dbReference type="GO" id="GO:0016651">
    <property type="term" value="F:oxidoreductase activity, acting on NAD(P)H"/>
    <property type="evidence" value="ECO:0007669"/>
    <property type="project" value="InterPro"/>
</dbReference>
<organism evidence="5 6">
    <name type="scientific">Dendryphion nanum</name>
    <dbReference type="NCBI Taxonomy" id="256645"/>
    <lineage>
        <taxon>Eukaryota</taxon>
        <taxon>Fungi</taxon>
        <taxon>Dikarya</taxon>
        <taxon>Ascomycota</taxon>
        <taxon>Pezizomycotina</taxon>
        <taxon>Dothideomycetes</taxon>
        <taxon>Pleosporomycetidae</taxon>
        <taxon>Pleosporales</taxon>
        <taxon>Torulaceae</taxon>
        <taxon>Dendryphion</taxon>
    </lineage>
</organism>
<dbReference type="SUPFAM" id="SSF50129">
    <property type="entry name" value="GroES-like"/>
    <property type="match status" value="1"/>
</dbReference>
<accession>A0A9P9DXN0</accession>
<evidence type="ECO:0000256" key="3">
    <source>
        <dbReference type="ARBA" id="ARBA00023002"/>
    </source>
</evidence>
<dbReference type="Pfam" id="PF08240">
    <property type="entry name" value="ADH_N"/>
    <property type="match status" value="1"/>
</dbReference>
<dbReference type="InterPro" id="IPR020843">
    <property type="entry name" value="ER"/>
</dbReference>
<dbReference type="InterPro" id="IPR011032">
    <property type="entry name" value="GroES-like_sf"/>
</dbReference>
<evidence type="ECO:0000313" key="5">
    <source>
        <dbReference type="EMBL" id="KAH7128274.1"/>
    </source>
</evidence>
<dbReference type="PANTHER" id="PTHR45348">
    <property type="entry name" value="HYPOTHETICAL OXIDOREDUCTASE (EUROFUNG)"/>
    <property type="match status" value="1"/>
</dbReference>
<feature type="domain" description="Enoyl reductase (ER)" evidence="4">
    <location>
        <begin position="12"/>
        <end position="335"/>
    </location>
</feature>
<dbReference type="InterPro" id="IPR013149">
    <property type="entry name" value="ADH-like_C"/>
</dbReference>
<dbReference type="Proteomes" id="UP000700596">
    <property type="component" value="Unassembled WGS sequence"/>
</dbReference>
<proteinExistence type="inferred from homology"/>
<sequence>MTSTYHAAIVPGAGKALEVADVSVHHPGAGQVAVRNHAVAIQPLDAKMLHAGYGGAGSLQYPAVLGTSGAGVIEELGEGVTGLNIGDRVVFDTRAYVNAGVNQQEGTWQQVVISDSRTVAKIGDVEFEQAVLIDFPLQTAVAALHLFLGAGTPGTGSADDKVLVWGAGGAVGSYAVQYAKSVGYTVIVTASARDVERQKSLGASQVIDYKAADAVDRLRELGPYKYLFTGSGDAVSQKALGSLLQPHGGRFASVLGGDVELPSNVERVYHPFSQAAQKEENSEWRAWWYREYLPKVLQEKLVEPVKYTKKDGGLAALQQASADVFEGKVRGKVVVNPQE</sequence>
<evidence type="ECO:0000256" key="2">
    <source>
        <dbReference type="ARBA" id="ARBA00011245"/>
    </source>
</evidence>
<evidence type="ECO:0000256" key="1">
    <source>
        <dbReference type="ARBA" id="ARBA00008072"/>
    </source>
</evidence>
<comment type="caution">
    <text evidence="5">The sequence shown here is derived from an EMBL/GenBank/DDBJ whole genome shotgun (WGS) entry which is preliminary data.</text>
</comment>
<comment type="subunit">
    <text evidence="2">Monomer.</text>
</comment>
<dbReference type="InterPro" id="IPR036291">
    <property type="entry name" value="NAD(P)-bd_dom_sf"/>
</dbReference>
<dbReference type="InterPro" id="IPR047122">
    <property type="entry name" value="Trans-enoyl_RdTase-like"/>
</dbReference>
<gene>
    <name evidence="5" type="ORF">B0J11DRAFT_266089</name>
</gene>
<keyword evidence="6" id="KW-1185">Reference proteome</keyword>
<name>A0A9P9DXN0_9PLEO</name>
<dbReference type="EMBL" id="JAGMWT010000005">
    <property type="protein sequence ID" value="KAH7128274.1"/>
    <property type="molecule type" value="Genomic_DNA"/>
</dbReference>
<dbReference type="SUPFAM" id="SSF51735">
    <property type="entry name" value="NAD(P)-binding Rossmann-fold domains"/>
    <property type="match status" value="1"/>
</dbReference>
<dbReference type="CDD" id="cd08249">
    <property type="entry name" value="enoyl_reductase_like"/>
    <property type="match status" value="1"/>
</dbReference>